<keyword evidence="5" id="KW-1185">Reference proteome</keyword>
<name>A0A8J4Q3R7_9MYCE</name>
<sequence length="1164" mass="128082">MMIKILAVLSLLFVLIICVYSGDVCSPPIEKLQTDCTTFPELTTKSQISIEGNMTSFSTLSISPSVPSYFVENKIIFYLSDGVLYNLTYQVVGCPEIFSTTFQPQSFYYTVVDQPKCLYSFGTINIYNNVGALLVNGVNIINNAPSLQAGKYSIYDEGNSCVLYASVNSLTDSVPSYTLHHSMCGFDNGSITFTNPSQYDSIDLSDSNSQIVTPVSKGVYKNLPAGDYQITLQSSACDKEIVPIKIALLKSPIMIQLGNTVNFKDPANLQFSLPDPLINQTMGASLEWESNVVDNWSSYQGTFANQFSYFKLSYDTCSSSENFRAVYVKPNVEYTITHPSNGCLGNATINIKSDLTDLQVASHPLSISNGVLYAPFNQRIVITSATAGYSNVYINTQFTDPPNYVIQGNTDGKTCWYTFNVTITNMELFDSIYLISRTRVGDVKTSITGDTFYNVPMTYNVIYYVSKGCKDEQYLGIPGNQQSSVDAENTKINFEIIKYPSCLSTQATVNYTITTPTGVKLGPYQFTTSDSFQDVKSVPYNWCYVEIKYTLPNQVAKLGVDYDVFTNEDPACNYGEGPIDFGAIDGYTLMSVTINGKNAQANPSGLYSGIAGNNSVVTVWKNTDTNLFCYDSKTINLPAIETFEFKYTTSVVTNCENPNGEILILDYQEYSTIELSGQNAVDGLLTNLPSGSHDVYLVRGSCRFTKTIEVSSSDAGYQVTSTIFNPTCTENSDGDGVVILSVAKDGVNVANMQYNYQPTGTFESRVMYQGCLFKKNVTLTLEDPKIFVEPVYVSNTCTQYSVSKVVSSNPRVKIDTISGPTLIYYNQSEWYFAGNKNTQFTYTVKWNEACSASYQSSLSYPVQNRNPFKYTLTKSPTCNKLSYSLQIDNMQEFTNGGVLFNNYGANKEPVDGYFPHISPSSLLEFTVTNATSLCSGSAYITLESAEGYTNDQNIPVTIVNDVCKKSKGGLIVTDFDNVGHYYILSKNLYDQMSTNDYSVNDGTLSNLSTGNYYLLRYNRKNLLCRSAQLITIETNPPSITSVVSTTETDAAQGTVTVTLNFIPSAVTYQLSGLKSQSTNVFSNVPAGDYVLTVTIKDAACPIVLTKSVTVVNKSTPQPSSTPTTSSTSTEPSSESIEPSSSTKQSFNLTITLIVFILNIVFYYF</sequence>
<accession>A0A8J4Q3R7</accession>
<proteinExistence type="predicted"/>
<reference evidence="4" key="1">
    <citation type="submission" date="2020-01" db="EMBL/GenBank/DDBJ databases">
        <title>Development of genomics and gene disruption for Polysphondylium violaceum indicates a role for the polyketide synthase stlB in stalk morphogenesis.</title>
        <authorList>
            <person name="Narita B."/>
            <person name="Kawabe Y."/>
            <person name="Kin K."/>
            <person name="Saito T."/>
            <person name="Gibbs R."/>
            <person name="Kuspa A."/>
            <person name="Muzny D."/>
            <person name="Queller D."/>
            <person name="Richards S."/>
            <person name="Strassman J."/>
            <person name="Sucgang R."/>
            <person name="Worley K."/>
            <person name="Schaap P."/>
        </authorList>
    </citation>
    <scope>NUCLEOTIDE SEQUENCE</scope>
    <source>
        <strain evidence="4">QSvi11</strain>
    </source>
</reference>
<feature type="transmembrane region" description="Helical" evidence="2">
    <location>
        <begin position="1145"/>
        <end position="1163"/>
    </location>
</feature>
<organism evidence="4 5">
    <name type="scientific">Polysphondylium violaceum</name>
    <dbReference type="NCBI Taxonomy" id="133409"/>
    <lineage>
        <taxon>Eukaryota</taxon>
        <taxon>Amoebozoa</taxon>
        <taxon>Evosea</taxon>
        <taxon>Eumycetozoa</taxon>
        <taxon>Dictyostelia</taxon>
        <taxon>Dictyosteliales</taxon>
        <taxon>Dictyosteliaceae</taxon>
        <taxon>Polysphondylium</taxon>
    </lineage>
</organism>
<protein>
    <submittedName>
        <fullName evidence="4">Uncharacterized protein</fullName>
    </submittedName>
</protein>
<evidence type="ECO:0000256" key="2">
    <source>
        <dbReference type="SAM" id="Phobius"/>
    </source>
</evidence>
<dbReference type="EMBL" id="AJWJ01000007">
    <property type="protein sequence ID" value="KAF2078319.1"/>
    <property type="molecule type" value="Genomic_DNA"/>
</dbReference>
<comment type="caution">
    <text evidence="4">The sequence shown here is derived from an EMBL/GenBank/DDBJ whole genome shotgun (WGS) entry which is preliminary data.</text>
</comment>
<keyword evidence="2" id="KW-0472">Membrane</keyword>
<feature type="signal peptide" evidence="3">
    <location>
        <begin position="1"/>
        <end position="21"/>
    </location>
</feature>
<dbReference type="Proteomes" id="UP000695562">
    <property type="component" value="Unassembled WGS sequence"/>
</dbReference>
<gene>
    <name evidence="4" type="ORF">CYY_000411</name>
</gene>
<dbReference type="AlphaFoldDB" id="A0A8J4Q3R7"/>
<feature type="chain" id="PRO_5035304786" evidence="3">
    <location>
        <begin position="22"/>
        <end position="1164"/>
    </location>
</feature>
<evidence type="ECO:0000256" key="1">
    <source>
        <dbReference type="SAM" id="MobiDB-lite"/>
    </source>
</evidence>
<feature type="compositionally biased region" description="Low complexity" evidence="1">
    <location>
        <begin position="1114"/>
        <end position="1140"/>
    </location>
</feature>
<keyword evidence="2" id="KW-0812">Transmembrane</keyword>
<feature type="region of interest" description="Disordered" evidence="1">
    <location>
        <begin position="1112"/>
        <end position="1140"/>
    </location>
</feature>
<keyword evidence="2" id="KW-1133">Transmembrane helix</keyword>
<evidence type="ECO:0000256" key="3">
    <source>
        <dbReference type="SAM" id="SignalP"/>
    </source>
</evidence>
<evidence type="ECO:0000313" key="5">
    <source>
        <dbReference type="Proteomes" id="UP000695562"/>
    </source>
</evidence>
<keyword evidence="3" id="KW-0732">Signal</keyword>
<evidence type="ECO:0000313" key="4">
    <source>
        <dbReference type="EMBL" id="KAF2078319.1"/>
    </source>
</evidence>
<dbReference type="OrthoDB" id="21271at2759"/>